<proteinExistence type="predicted"/>
<dbReference type="EMBL" id="CAAALY010245893">
    <property type="protein sequence ID" value="VEL33497.1"/>
    <property type="molecule type" value="Genomic_DNA"/>
</dbReference>
<reference evidence="1" key="1">
    <citation type="submission" date="2018-11" db="EMBL/GenBank/DDBJ databases">
        <authorList>
            <consortium name="Pathogen Informatics"/>
        </authorList>
    </citation>
    <scope>NUCLEOTIDE SEQUENCE</scope>
</reference>
<keyword evidence="2" id="KW-1185">Reference proteome</keyword>
<name>A0A3S5B0X3_9PLAT</name>
<protein>
    <submittedName>
        <fullName evidence="1">Uncharacterized protein</fullName>
    </submittedName>
</protein>
<comment type="caution">
    <text evidence="1">The sequence shown here is derived from an EMBL/GenBank/DDBJ whole genome shotgun (WGS) entry which is preliminary data.</text>
</comment>
<dbReference type="Proteomes" id="UP000784294">
    <property type="component" value="Unassembled WGS sequence"/>
</dbReference>
<organism evidence="1 2">
    <name type="scientific">Protopolystoma xenopodis</name>
    <dbReference type="NCBI Taxonomy" id="117903"/>
    <lineage>
        <taxon>Eukaryota</taxon>
        <taxon>Metazoa</taxon>
        <taxon>Spiralia</taxon>
        <taxon>Lophotrochozoa</taxon>
        <taxon>Platyhelminthes</taxon>
        <taxon>Monogenea</taxon>
        <taxon>Polyopisthocotylea</taxon>
        <taxon>Polystomatidea</taxon>
        <taxon>Polystomatidae</taxon>
        <taxon>Protopolystoma</taxon>
    </lineage>
</organism>
<evidence type="ECO:0000313" key="1">
    <source>
        <dbReference type="EMBL" id="VEL33497.1"/>
    </source>
</evidence>
<gene>
    <name evidence="1" type="ORF">PXEA_LOCUS26937</name>
</gene>
<sequence>MPAKRLGIASGLYNLPLYLRSSLTAAGIDPLLGSFDPTSSGFKDSTPRPVAWLRGLISSSDTTDLIFNRQRFEDASESADKRHYDVPNGIALVRFHEVVVAKNPICYPNPLNSITRSSDIQPDDGFDKKQAYQPYNYEKASCNDSLVLLLPSTGATLWSQHSVNVFVPEWWPENVVTGLPRLPF</sequence>
<accession>A0A3S5B0X3</accession>
<evidence type="ECO:0000313" key="2">
    <source>
        <dbReference type="Proteomes" id="UP000784294"/>
    </source>
</evidence>
<dbReference type="AlphaFoldDB" id="A0A3S5B0X3"/>